<keyword evidence="3" id="KW-0067">ATP-binding</keyword>
<evidence type="ECO:0008006" key="6">
    <source>
        <dbReference type="Google" id="ProtNLM"/>
    </source>
</evidence>
<dbReference type="PROSITE" id="PS00297">
    <property type="entry name" value="HSP70_1"/>
    <property type="match status" value="1"/>
</dbReference>
<protein>
    <recommendedName>
        <fullName evidence="6">DnaK family protein</fullName>
    </recommendedName>
</protein>
<dbReference type="GO" id="GO:0005524">
    <property type="term" value="F:ATP binding"/>
    <property type="evidence" value="ECO:0007669"/>
    <property type="project" value="UniProtKB-KW"/>
</dbReference>
<accession>A0A0C2FWN4</accession>
<gene>
    <name evidence="4" type="ORF">ANCDUO_18873</name>
</gene>
<evidence type="ECO:0000313" key="5">
    <source>
        <dbReference type="Proteomes" id="UP000054047"/>
    </source>
</evidence>
<dbReference type="GO" id="GO:0006950">
    <property type="term" value="P:response to stress"/>
    <property type="evidence" value="ECO:0007669"/>
    <property type="project" value="UniProtKB-ARBA"/>
</dbReference>
<dbReference type="OrthoDB" id="5872321at2759"/>
<dbReference type="InterPro" id="IPR043129">
    <property type="entry name" value="ATPase_NBD"/>
</dbReference>
<name>A0A0C2FWN4_9BILA</name>
<sequence length="92" mass="10187">SDAIRGAVIGIDLGTTNSCVAVMEGKQAKGRMGFASASREEKLKMMKTSHSRKTTRKLNRLAKKKKISRNVIDGLKDIKARKSRDSRKRAVN</sequence>
<dbReference type="InterPro" id="IPR018181">
    <property type="entry name" value="Heat_shock_70_CS"/>
</dbReference>
<evidence type="ECO:0000313" key="4">
    <source>
        <dbReference type="EMBL" id="KIH51044.1"/>
    </source>
</evidence>
<proteinExistence type="inferred from homology"/>
<dbReference type="Gene3D" id="3.30.420.40">
    <property type="match status" value="1"/>
</dbReference>
<reference evidence="4 5" key="1">
    <citation type="submission" date="2013-12" db="EMBL/GenBank/DDBJ databases">
        <title>Draft genome of the parsitic nematode Ancylostoma duodenale.</title>
        <authorList>
            <person name="Mitreva M."/>
        </authorList>
    </citation>
    <scope>NUCLEOTIDE SEQUENCE [LARGE SCALE GENOMIC DNA]</scope>
    <source>
        <strain evidence="4 5">Zhejiang</strain>
    </source>
</reference>
<keyword evidence="2" id="KW-0547">Nucleotide-binding</keyword>
<evidence type="ECO:0000256" key="1">
    <source>
        <dbReference type="ARBA" id="ARBA00007381"/>
    </source>
</evidence>
<dbReference type="GO" id="GO:0140662">
    <property type="term" value="F:ATP-dependent protein folding chaperone"/>
    <property type="evidence" value="ECO:0007669"/>
    <property type="project" value="InterPro"/>
</dbReference>
<evidence type="ECO:0000256" key="2">
    <source>
        <dbReference type="ARBA" id="ARBA00022741"/>
    </source>
</evidence>
<comment type="similarity">
    <text evidence="1">Belongs to the heat shock protein 70 family.</text>
</comment>
<dbReference type="Proteomes" id="UP000054047">
    <property type="component" value="Unassembled WGS sequence"/>
</dbReference>
<dbReference type="AlphaFoldDB" id="A0A0C2FWN4"/>
<organism evidence="4 5">
    <name type="scientific">Ancylostoma duodenale</name>
    <dbReference type="NCBI Taxonomy" id="51022"/>
    <lineage>
        <taxon>Eukaryota</taxon>
        <taxon>Metazoa</taxon>
        <taxon>Ecdysozoa</taxon>
        <taxon>Nematoda</taxon>
        <taxon>Chromadorea</taxon>
        <taxon>Rhabditida</taxon>
        <taxon>Rhabditina</taxon>
        <taxon>Rhabditomorpha</taxon>
        <taxon>Strongyloidea</taxon>
        <taxon>Ancylostomatidae</taxon>
        <taxon>Ancylostomatinae</taxon>
        <taxon>Ancylostoma</taxon>
    </lineage>
</organism>
<feature type="non-terminal residue" evidence="4">
    <location>
        <position position="1"/>
    </location>
</feature>
<dbReference type="InterPro" id="IPR013126">
    <property type="entry name" value="Hsp_70_fam"/>
</dbReference>
<feature type="non-terminal residue" evidence="4">
    <location>
        <position position="92"/>
    </location>
</feature>
<keyword evidence="5" id="KW-1185">Reference proteome</keyword>
<dbReference type="SUPFAM" id="SSF53067">
    <property type="entry name" value="Actin-like ATPase domain"/>
    <property type="match status" value="1"/>
</dbReference>
<evidence type="ECO:0000256" key="3">
    <source>
        <dbReference type="ARBA" id="ARBA00022840"/>
    </source>
</evidence>
<dbReference type="Pfam" id="PF00012">
    <property type="entry name" value="HSP70"/>
    <property type="match status" value="1"/>
</dbReference>
<dbReference type="EMBL" id="KN747823">
    <property type="protein sequence ID" value="KIH51044.1"/>
    <property type="molecule type" value="Genomic_DNA"/>
</dbReference>